<dbReference type="InterPro" id="IPR007110">
    <property type="entry name" value="Ig-like_dom"/>
</dbReference>
<dbReference type="Pfam" id="PF08205">
    <property type="entry name" value="C2-set_2"/>
    <property type="match status" value="3"/>
</dbReference>
<evidence type="ECO:0000256" key="4">
    <source>
        <dbReference type="SAM" id="SignalP"/>
    </source>
</evidence>
<dbReference type="GeneID" id="119735129"/>
<dbReference type="InterPro" id="IPR051560">
    <property type="entry name" value="MAM_domain-containing"/>
</dbReference>
<dbReference type="GO" id="GO:0016020">
    <property type="term" value="C:membrane"/>
    <property type="evidence" value="ECO:0007669"/>
    <property type="project" value="InterPro"/>
</dbReference>
<evidence type="ECO:0000256" key="2">
    <source>
        <dbReference type="SAM" id="MobiDB-lite"/>
    </source>
</evidence>
<dbReference type="Proteomes" id="UP000887568">
    <property type="component" value="Unplaced"/>
</dbReference>
<feature type="domain" description="MAM" evidence="5">
    <location>
        <begin position="23"/>
        <end position="185"/>
    </location>
</feature>
<dbReference type="PROSITE" id="PS50835">
    <property type="entry name" value="IG_LIKE"/>
    <property type="match status" value="3"/>
</dbReference>
<dbReference type="Gene3D" id="2.60.120.200">
    <property type="match status" value="1"/>
</dbReference>
<dbReference type="PANTHER" id="PTHR23282:SF142">
    <property type="entry name" value="MAM DOMAIN-CONTAINING PROTEIN"/>
    <property type="match status" value="1"/>
</dbReference>
<dbReference type="Gene3D" id="2.60.40.10">
    <property type="entry name" value="Immunoglobulins"/>
    <property type="match status" value="3"/>
</dbReference>
<dbReference type="AlphaFoldDB" id="A0A914ALY7"/>
<dbReference type="PANTHER" id="PTHR23282">
    <property type="entry name" value="APICAL ENDOSOMAL GLYCOPROTEIN PRECURSOR"/>
    <property type="match status" value="1"/>
</dbReference>
<keyword evidence="3" id="KW-0812">Transmembrane</keyword>
<feature type="region of interest" description="Disordered" evidence="2">
    <location>
        <begin position="549"/>
        <end position="596"/>
    </location>
</feature>
<evidence type="ECO:0000256" key="3">
    <source>
        <dbReference type="SAM" id="Phobius"/>
    </source>
</evidence>
<protein>
    <submittedName>
        <fullName evidence="7">Uncharacterized protein</fullName>
    </submittedName>
</protein>
<dbReference type="SUPFAM" id="SSF49899">
    <property type="entry name" value="Concanavalin A-like lectins/glucanases"/>
    <property type="match status" value="1"/>
</dbReference>
<dbReference type="PROSITE" id="PS51257">
    <property type="entry name" value="PROKAR_LIPOPROTEIN"/>
    <property type="match status" value="1"/>
</dbReference>
<evidence type="ECO:0000259" key="5">
    <source>
        <dbReference type="PROSITE" id="PS50060"/>
    </source>
</evidence>
<reference evidence="7" key="1">
    <citation type="submission" date="2022-11" db="UniProtKB">
        <authorList>
            <consortium name="EnsemblMetazoa"/>
        </authorList>
    </citation>
    <scope>IDENTIFICATION</scope>
</reference>
<dbReference type="SMART" id="SM00137">
    <property type="entry name" value="MAM"/>
    <property type="match status" value="1"/>
</dbReference>
<keyword evidence="8" id="KW-1185">Reference proteome</keyword>
<keyword evidence="1" id="KW-1015">Disulfide bond</keyword>
<dbReference type="RefSeq" id="XP_038064757.1">
    <property type="nucleotide sequence ID" value="XM_038208829.1"/>
</dbReference>
<dbReference type="PROSITE" id="PS50060">
    <property type="entry name" value="MAM_2"/>
    <property type="match status" value="1"/>
</dbReference>
<dbReference type="InterPro" id="IPR013162">
    <property type="entry name" value="CD80_C2-set"/>
</dbReference>
<dbReference type="Pfam" id="PF00629">
    <property type="entry name" value="MAM"/>
    <property type="match status" value="1"/>
</dbReference>
<feature type="chain" id="PRO_5038056337" evidence="4">
    <location>
        <begin position="23"/>
        <end position="596"/>
    </location>
</feature>
<dbReference type="EnsemblMetazoa" id="XM_038208829.1">
    <property type="protein sequence ID" value="XP_038064757.1"/>
    <property type="gene ID" value="LOC119735129"/>
</dbReference>
<keyword evidence="3" id="KW-1133">Transmembrane helix</keyword>
<organism evidence="7 8">
    <name type="scientific">Patiria miniata</name>
    <name type="common">Bat star</name>
    <name type="synonym">Asterina miniata</name>
    <dbReference type="NCBI Taxonomy" id="46514"/>
    <lineage>
        <taxon>Eukaryota</taxon>
        <taxon>Metazoa</taxon>
        <taxon>Echinodermata</taxon>
        <taxon>Eleutherozoa</taxon>
        <taxon>Asterozoa</taxon>
        <taxon>Asteroidea</taxon>
        <taxon>Valvatacea</taxon>
        <taxon>Valvatida</taxon>
        <taxon>Asterinidae</taxon>
        <taxon>Patiria</taxon>
    </lineage>
</organism>
<evidence type="ECO:0000256" key="1">
    <source>
        <dbReference type="ARBA" id="ARBA00023157"/>
    </source>
</evidence>
<sequence>MASKVHVLCLAFAVACFPYTLGRLCDFQSGMCDWTQSGSDNYNWFRKYGQTSTSNTGPTYDKTYGSTGYGYYLYIEASNMSPNNVAVLLSPVFPHKNNRQIVCVRFWYNMYGYYMGILRVKRLLTSRNIGTGITLGSWSGQQTSPTNWLEANLCTSDPTSNFRIAFEATRGYSDTSDMAIDDVEIFVLPTEITLSDPTGLLPSTDAISYLVHGVDSQFTCQLPDIDPGASFTWTLGGRELTFASSTNGAGSGGLITSNSSLILTPTWSNHSELLHCQARNKQNHPGLSISATLDIKVPPTVITMYESTDNITQTNGTSFVIKGVESEFICEVPGTRPAVSIEWSLGSWNITANESTDVVGADGLTTSRSTVRLSTTWNHHGELLQCSASNIDNWPAVNASVTLDVTVCPRIHITTCPLTATTGSNSSFRCVSESSNPEPDLMWFRDEEEQVNPAQPEITDGDYGGRVTTLNFTTGVLTEEDDGALYTCCARGNAFCPRVCDACLMNVAFHLSDVKSDPGLSAGRAIAIILSVAIIVVIVAGVMRHRRSTTKRSQGCQPAEHTGPESGKSDEGRYAAVEAGKNTGVRMQVMPPAERK</sequence>
<dbReference type="InterPro" id="IPR013320">
    <property type="entry name" value="ConA-like_dom_sf"/>
</dbReference>
<proteinExistence type="predicted"/>
<feature type="domain" description="Ig-like" evidence="6">
    <location>
        <begin position="299"/>
        <end position="402"/>
    </location>
</feature>
<feature type="signal peptide" evidence="4">
    <location>
        <begin position="1"/>
        <end position="22"/>
    </location>
</feature>
<keyword evidence="3" id="KW-0472">Membrane</keyword>
<dbReference type="InterPro" id="IPR000998">
    <property type="entry name" value="MAM_dom"/>
</dbReference>
<evidence type="ECO:0000259" key="6">
    <source>
        <dbReference type="PROSITE" id="PS50835"/>
    </source>
</evidence>
<accession>A0A914ALY7</accession>
<dbReference type="InterPro" id="IPR036179">
    <property type="entry name" value="Ig-like_dom_sf"/>
</dbReference>
<feature type="transmembrane region" description="Helical" evidence="3">
    <location>
        <begin position="525"/>
        <end position="543"/>
    </location>
</feature>
<dbReference type="CDD" id="cd06263">
    <property type="entry name" value="MAM"/>
    <property type="match status" value="1"/>
</dbReference>
<evidence type="ECO:0000313" key="7">
    <source>
        <dbReference type="EnsemblMetazoa" id="XP_038064757.1"/>
    </source>
</evidence>
<dbReference type="InterPro" id="IPR013783">
    <property type="entry name" value="Ig-like_fold"/>
</dbReference>
<name>A0A914ALY7_PATMI</name>
<keyword evidence="4" id="KW-0732">Signal</keyword>
<dbReference type="SUPFAM" id="SSF48726">
    <property type="entry name" value="Immunoglobulin"/>
    <property type="match status" value="3"/>
</dbReference>
<dbReference type="OrthoDB" id="412155at2759"/>
<feature type="domain" description="Ig-like" evidence="6">
    <location>
        <begin position="202"/>
        <end position="294"/>
    </location>
</feature>
<feature type="domain" description="Ig-like" evidence="6">
    <location>
        <begin position="409"/>
        <end position="488"/>
    </location>
</feature>
<evidence type="ECO:0000313" key="8">
    <source>
        <dbReference type="Proteomes" id="UP000887568"/>
    </source>
</evidence>